<name>A0A8S3X4T8_PARAO</name>
<feature type="coiled-coil region" evidence="1">
    <location>
        <begin position="61"/>
        <end position="95"/>
    </location>
</feature>
<dbReference type="Proteomes" id="UP000691718">
    <property type="component" value="Unassembled WGS sequence"/>
</dbReference>
<evidence type="ECO:0000313" key="2">
    <source>
        <dbReference type="EMBL" id="CAG4993904.1"/>
    </source>
</evidence>
<accession>A0A8S3X4T8</accession>
<protein>
    <submittedName>
        <fullName evidence="2">(apollo) hypothetical protein</fullName>
    </submittedName>
</protein>
<dbReference type="OrthoDB" id="7490061at2759"/>
<evidence type="ECO:0000256" key="1">
    <source>
        <dbReference type="SAM" id="Coils"/>
    </source>
</evidence>
<dbReference type="AlphaFoldDB" id="A0A8S3X4T8"/>
<comment type="caution">
    <text evidence="2">The sequence shown here is derived from an EMBL/GenBank/DDBJ whole genome shotgun (WGS) entry which is preliminary data.</text>
</comment>
<gene>
    <name evidence="2" type="ORF">PAPOLLO_LOCUS12589</name>
</gene>
<keyword evidence="1" id="KW-0175">Coiled coil</keyword>
<organism evidence="2 3">
    <name type="scientific">Parnassius apollo</name>
    <name type="common">Apollo butterfly</name>
    <name type="synonym">Papilio apollo</name>
    <dbReference type="NCBI Taxonomy" id="110799"/>
    <lineage>
        <taxon>Eukaryota</taxon>
        <taxon>Metazoa</taxon>
        <taxon>Ecdysozoa</taxon>
        <taxon>Arthropoda</taxon>
        <taxon>Hexapoda</taxon>
        <taxon>Insecta</taxon>
        <taxon>Pterygota</taxon>
        <taxon>Neoptera</taxon>
        <taxon>Endopterygota</taxon>
        <taxon>Lepidoptera</taxon>
        <taxon>Glossata</taxon>
        <taxon>Ditrysia</taxon>
        <taxon>Papilionoidea</taxon>
        <taxon>Papilionidae</taxon>
        <taxon>Parnassiinae</taxon>
        <taxon>Parnassini</taxon>
        <taxon>Parnassius</taxon>
        <taxon>Parnassius</taxon>
    </lineage>
</organism>
<evidence type="ECO:0000313" key="3">
    <source>
        <dbReference type="Proteomes" id="UP000691718"/>
    </source>
</evidence>
<dbReference type="EMBL" id="CAJQZP010000885">
    <property type="protein sequence ID" value="CAG4993904.1"/>
    <property type="molecule type" value="Genomic_DNA"/>
</dbReference>
<reference evidence="2" key="1">
    <citation type="submission" date="2021-04" db="EMBL/GenBank/DDBJ databases">
        <authorList>
            <person name="Tunstrom K."/>
        </authorList>
    </citation>
    <scope>NUCLEOTIDE SEQUENCE</scope>
</reference>
<sequence>MTEDNKAKWKCDQCFSNARNNLSVNIPTNYSFEILTDDENSDILTILTQNSKTNSCPDLKKLNVENRIENLETQNRELKEKLQIAEAEIENILLENTLKKYHYQKNQKEYEQTSLEFSGR</sequence>
<keyword evidence="3" id="KW-1185">Reference proteome</keyword>
<proteinExistence type="predicted"/>